<reference evidence="2" key="1">
    <citation type="journal article" date="2014" name="Nat. Commun.">
        <title>Genomic adaptations of the halophilic Dead Sea filamentous fungus Eurotium rubrum.</title>
        <authorList>
            <person name="Kis-Papo T."/>
            <person name="Weig A.R."/>
            <person name="Riley R."/>
            <person name="Persoh D."/>
            <person name="Salamov A."/>
            <person name="Sun H."/>
            <person name="Lipzen A."/>
            <person name="Wasser S.P."/>
            <person name="Rambold G."/>
            <person name="Grigoriev I.V."/>
            <person name="Nevo E."/>
        </authorList>
    </citation>
    <scope>NUCLEOTIDE SEQUENCE [LARGE SCALE GENOMIC DNA]</scope>
    <source>
        <strain evidence="2">CBS 135680</strain>
    </source>
</reference>
<dbReference type="GeneID" id="63696831"/>
<dbReference type="EMBL" id="KK088420">
    <property type="protein sequence ID" value="EYE95969.1"/>
    <property type="molecule type" value="Genomic_DNA"/>
</dbReference>
<dbReference type="Proteomes" id="UP000019804">
    <property type="component" value="Unassembled WGS sequence"/>
</dbReference>
<gene>
    <name evidence="1" type="ORF">EURHEDRAFT_411702</name>
</gene>
<evidence type="ECO:0000313" key="2">
    <source>
        <dbReference type="Proteomes" id="UP000019804"/>
    </source>
</evidence>
<dbReference type="OrthoDB" id="5421738at2759"/>
<dbReference type="HOGENOM" id="CLU_497072_0_0_1"/>
<proteinExistence type="predicted"/>
<name>A0A017SH37_ASPRC</name>
<sequence length="519" mass="58549">MWAKVRSQDSGHGDDTMNNRSYIADLCGQDIITFHDLEHCAEGALSTIPGIHYLPDGTSNNVVDNKHVKPFNRGHNAAAKVTDLFNRYAKNVTVSTQAMNSGLVTGPPPEARLSGGIHDSIDWFEKIQFQHKDTSLTSTHYLHFSSPSPLLQDAADITSINITTGICLFAGRALASSIPSNEHGFNMSALEHTEPTIYELDMIARVAPAIADLVALLKADHGHENCRESGFNGPLNVSLDIPSFHYYHTVEKRLKDQLCTFPEAIRWMDAVEKRHYQISRVFRRYIQHELARRGRHETHIQVSSSGTAGFVYHIIQKSLREGVLVSLGHVLQRISAYDPVWNRFFELITEKEKPHDFLCLGYLFYVYDIARPALLHDGILDSPRPNPLLISIDDTIERRIYRRTQQLFKKVRAIPEYPVTPKLLEIYPCRRIFMDNNQTNMGLYCHDPSPERLDAHSCKCRRALATIVNKNGCRGQDCHFMTQTGDKRRIDAFGVVGMLFGADAGAVLRKICVEEGLIS</sequence>
<accession>A0A017SH37</accession>
<protein>
    <submittedName>
        <fullName evidence="1">Uncharacterized protein</fullName>
    </submittedName>
</protein>
<evidence type="ECO:0000313" key="1">
    <source>
        <dbReference type="EMBL" id="EYE95969.1"/>
    </source>
</evidence>
<organism evidence="1 2">
    <name type="scientific">Aspergillus ruber (strain CBS 135680)</name>
    <dbReference type="NCBI Taxonomy" id="1388766"/>
    <lineage>
        <taxon>Eukaryota</taxon>
        <taxon>Fungi</taxon>
        <taxon>Dikarya</taxon>
        <taxon>Ascomycota</taxon>
        <taxon>Pezizomycotina</taxon>
        <taxon>Eurotiomycetes</taxon>
        <taxon>Eurotiomycetidae</taxon>
        <taxon>Eurotiales</taxon>
        <taxon>Aspergillaceae</taxon>
        <taxon>Aspergillus</taxon>
        <taxon>Aspergillus subgen. Aspergillus</taxon>
    </lineage>
</organism>
<dbReference type="AlphaFoldDB" id="A0A017SH37"/>
<dbReference type="STRING" id="1388766.A0A017SH37"/>
<dbReference type="RefSeq" id="XP_040639657.1">
    <property type="nucleotide sequence ID" value="XM_040781707.1"/>
</dbReference>
<keyword evidence="2" id="KW-1185">Reference proteome</keyword>